<dbReference type="SUPFAM" id="SSF49410">
    <property type="entry name" value="Alpha-macroglobulin receptor domain"/>
    <property type="match status" value="1"/>
</dbReference>
<reference evidence="8" key="1">
    <citation type="submission" date="2025-08" db="UniProtKB">
        <authorList>
            <consortium name="Ensembl"/>
        </authorList>
    </citation>
    <scope>IDENTIFICATION</scope>
</reference>
<dbReference type="SMART" id="SM00104">
    <property type="entry name" value="ANATO"/>
    <property type="match status" value="1"/>
</dbReference>
<dbReference type="SUPFAM" id="SSF50242">
    <property type="entry name" value="TIMP-like"/>
    <property type="match status" value="1"/>
</dbReference>
<dbReference type="Gene3D" id="2.60.40.690">
    <property type="entry name" value="Alpha-macroglobulin, receptor-binding domain"/>
    <property type="match status" value="1"/>
</dbReference>
<feature type="signal peptide" evidence="5">
    <location>
        <begin position="1"/>
        <end position="23"/>
    </location>
</feature>
<dbReference type="Gene3D" id="2.60.40.1940">
    <property type="match status" value="1"/>
</dbReference>
<dbReference type="OMA" id="YNYRQNE"/>
<keyword evidence="5" id="KW-0732">Signal</keyword>
<dbReference type="PROSITE" id="PS01177">
    <property type="entry name" value="ANAPHYLATOXIN_1"/>
    <property type="match status" value="1"/>
</dbReference>
<dbReference type="Pfam" id="PF17791">
    <property type="entry name" value="MG3"/>
    <property type="match status" value="1"/>
</dbReference>
<evidence type="ECO:0000259" key="6">
    <source>
        <dbReference type="PROSITE" id="PS01178"/>
    </source>
</evidence>
<dbReference type="InterPro" id="IPR000020">
    <property type="entry name" value="Anaphylatoxin/fibulin"/>
</dbReference>
<dbReference type="InterPro" id="IPR050473">
    <property type="entry name" value="A2M/Complement_sys"/>
</dbReference>
<reference evidence="8" key="2">
    <citation type="submission" date="2025-09" db="UniProtKB">
        <authorList>
            <consortium name="Ensembl"/>
        </authorList>
    </citation>
    <scope>IDENTIFICATION</scope>
</reference>
<dbReference type="Pfam" id="PF01821">
    <property type="entry name" value="ANATO"/>
    <property type="match status" value="1"/>
</dbReference>
<dbReference type="Gene3D" id="2.60.120.1540">
    <property type="match status" value="1"/>
</dbReference>
<dbReference type="InterPro" id="IPR018933">
    <property type="entry name" value="Netrin_module_non-TIMP"/>
</dbReference>
<evidence type="ECO:0000256" key="3">
    <source>
        <dbReference type="ARBA" id="ARBA00022966"/>
    </source>
</evidence>
<dbReference type="Pfam" id="PF17789">
    <property type="entry name" value="MG4"/>
    <property type="match status" value="1"/>
</dbReference>
<feature type="domain" description="Anaphylatoxin-like" evidence="6">
    <location>
        <begin position="680"/>
        <end position="715"/>
    </location>
</feature>
<protein>
    <submittedName>
        <fullName evidence="8">Uncharacterized protein</fullName>
    </submittedName>
</protein>
<dbReference type="InterPro" id="IPR019742">
    <property type="entry name" value="MacrogloblnA2_CS"/>
</dbReference>
<dbReference type="InterPro" id="IPR047565">
    <property type="entry name" value="Alpha-macroglob_thiol-ester_cl"/>
</dbReference>
<name>A0A8C5CL23_GADMO</name>
<dbReference type="PROSITE" id="PS00477">
    <property type="entry name" value="ALPHA_2_MACROGLOBULIN"/>
    <property type="match status" value="1"/>
</dbReference>
<dbReference type="InterPro" id="IPR001599">
    <property type="entry name" value="Macroglobln_a2"/>
</dbReference>
<keyword evidence="9" id="KW-1185">Reference proteome</keyword>
<dbReference type="InterPro" id="IPR011626">
    <property type="entry name" value="Alpha-macroglobulin_TED"/>
</dbReference>
<dbReference type="GeneTree" id="ENSGT00940000154063"/>
<sequence length="1635" mass="183475">MRLAIHPLSVACLVLFLSAVANGDPLKVLSAPNLLRIGATENIFVECHECSGAAIDVKISVKTFPTGALELGSTTVTLNTDNKFQGFGEIKIPAEEFRDDPTLMQHVSLEASFSDGTILKKVVLVSFQSGYIFIQTDKPLYTPNSRVHYRVFGVTPRMKPTADEDSIININIVTPDDIILSEDPVSLTSGVHSGLYVLPEIVSTGMWKVVAAFQNSKQNNYSAEFEVKEYVLPSFEVTITPDKPFFYVDEEMLTVDIRATYLFGKEVEGSAYVVFGMIDKNNEKHSFPGSIQRVMVLNGKAQATLTRAQILETYPDIENEVKSSIYVAVTVLTASGSELVEAEKQGINIVASPYAINFKNTPKYYKPTMFFEVLVYVEYPDGSPAADIPVRVDPGDIEVRTTKSGLARAPINYVQGSLQHLEITARTADPDVLDKRQTSATMRAHPYKSVISSYIHIGVGSSEVRLGDNLQITLNLNAPDKMRDITYLIQSRGQLVKHGRFRVELTTIAMTLPVTKEMLPSFRIIAYLRDRSEVVSDSVWVDVIDTCMGSLKLVPASALPSEPRQTYRYTITGDPGATVGLVAVDKGVYALNNKHRLTQRKVWDVVEKEDTGCTPGGGEDSMNVFYDAGLLFQSDVIGTADREVFKCKVLPRKKRTAVTPTLDVRTTLLSDYKDSLLRQCCLDGMAETPLSYSCERRMEYISDGKACADAFLKCCQELTKLRTESKTEALYAARSEEREIIFKDSGQIGTRTEFPESWLWVDYKLPLCPNNDPKCKTTSLEKRTALKDSITTWHLTGISLSPTHGICIDDTLKIVVLKKFFIDLRLPYSAVRGEQIEIKAILHNYFDSVMHLNFFPHPFILIILASKRKEHYETVRVAPESTRSVSFIIIPMKHGKYPIEVKASVAHPQFEDGIRKELLVVVSNIYILITTYSYCIPIITNPIDTKYMVPNTPQTSQIFVTGGSQMNVLVENVVSGSSLRHLIRQPQGCGEQNMMSMTLPVIATTYLDKTKQWDTVGYSKRDVALEYIKTGFRNELAYRKTDGGFSTFKSSAALSWLTSYVAKVFSMAFYLVDIDINIICGAIKWVIMNSQKADGRFMEIGHVHHGEMMGNVRGSDSDASMTAFSLIAIQEARPICEEMVNSIPGSVNNAVAFLETRLEELSNPYAVAMVSYALANENKFRKDILYRKVSRDLDHWPVGSGHVFTLEATAYALLALVKVKDYEAAAPIVRWLSVQRSSDGGFYSTQSTIMVYQALSEYWVNVKEHQYEMDIAIQVEGRSGSLSPFRISTETAFQSRTSKYNGINKQVNITAEGTGEATVSLNVLSFEQCVLFRRGPMPISVWSLDMDSGLNIYHNTSCRYKDMQKDAGMTILDIGLLTGYTPDVDNLNQLSKNKDRAIRKFEMDKVLSDKGSLILYLDKVSHTQPEEVAFHIRQTFKVGVLQPATVSVYEYYNEKPCVKFYHPAREDGKLLKLCRGDLCKCAEEECSMQKKGAIDNNERNDKACDAEAKIDYVYKVKMESYDDHQTTDLYKMRIEKVIKEGSIDKSPLGKQRIFLGYSHCRESIGLSSGKSYLIMGTLDNTEKIDDEYVSYRYVLGEKTWIEYWPTDPECAEDFQEICQGLEELVFTFEFEGCRD</sequence>
<dbReference type="SUPFAM" id="SSF47686">
    <property type="entry name" value="Anaphylotoxins (complement system)"/>
    <property type="match status" value="1"/>
</dbReference>
<dbReference type="Pfam" id="PF07678">
    <property type="entry name" value="TED_complement"/>
    <property type="match status" value="1"/>
</dbReference>
<dbReference type="Gene3D" id="2.20.130.20">
    <property type="match status" value="1"/>
</dbReference>
<dbReference type="Pfam" id="PF07677">
    <property type="entry name" value="A2M_recep"/>
    <property type="match status" value="1"/>
</dbReference>
<dbReference type="InterPro" id="IPR011625">
    <property type="entry name" value="A2M_N_BRD"/>
</dbReference>
<evidence type="ECO:0000256" key="4">
    <source>
        <dbReference type="ARBA" id="ARBA00023157"/>
    </source>
</evidence>
<dbReference type="InterPro" id="IPR041425">
    <property type="entry name" value="C3/4/5_MG1"/>
</dbReference>
<dbReference type="CDD" id="cd00017">
    <property type="entry name" value="ANATO"/>
    <property type="match status" value="1"/>
</dbReference>
<accession>A0A8C5CL23</accession>
<dbReference type="Gene3D" id="2.60.40.1930">
    <property type="match status" value="3"/>
</dbReference>
<keyword evidence="2" id="KW-0964">Secreted</keyword>
<dbReference type="InterPro" id="IPR018081">
    <property type="entry name" value="Anaphylatoxin_comp_syst"/>
</dbReference>
<dbReference type="Pfam" id="PF17790">
    <property type="entry name" value="MG1"/>
    <property type="match status" value="1"/>
</dbReference>
<evidence type="ECO:0000259" key="7">
    <source>
        <dbReference type="PROSITE" id="PS50189"/>
    </source>
</evidence>
<feature type="chain" id="PRO_5047118516" evidence="5">
    <location>
        <begin position="24"/>
        <end position="1635"/>
    </location>
</feature>
<dbReference type="InterPro" id="IPR009048">
    <property type="entry name" value="A-macroglobulin_rcpt-bd"/>
</dbReference>
<dbReference type="Pfam" id="PF01835">
    <property type="entry name" value="MG2"/>
    <property type="match status" value="1"/>
</dbReference>
<dbReference type="Pfam" id="PF07703">
    <property type="entry name" value="A2M_BRD"/>
    <property type="match status" value="1"/>
</dbReference>
<dbReference type="Ensembl" id="ENSGMOT00000038707.1">
    <property type="protein sequence ID" value="ENSGMOP00000061602.1"/>
    <property type="gene ID" value="ENSGMOG00000026901.1"/>
</dbReference>
<dbReference type="InterPro" id="IPR040839">
    <property type="entry name" value="MG4"/>
</dbReference>
<evidence type="ECO:0000256" key="2">
    <source>
        <dbReference type="ARBA" id="ARBA00022525"/>
    </source>
</evidence>
<dbReference type="InterPro" id="IPR013783">
    <property type="entry name" value="Ig-like_fold"/>
</dbReference>
<comment type="subcellular location">
    <subcellularLocation>
        <location evidence="1">Secreted</location>
    </subcellularLocation>
</comment>
<keyword evidence="3" id="KW-0882">Thioester bond</keyword>
<dbReference type="PANTHER" id="PTHR11412">
    <property type="entry name" value="MACROGLOBULIN / COMPLEMENT"/>
    <property type="match status" value="1"/>
</dbReference>
<dbReference type="SMART" id="SM01360">
    <property type="entry name" value="A2M"/>
    <property type="match status" value="1"/>
</dbReference>
<dbReference type="SMART" id="SM01361">
    <property type="entry name" value="A2M_recep"/>
    <property type="match status" value="1"/>
</dbReference>
<dbReference type="InterPro" id="IPR036595">
    <property type="entry name" value="A-macroglobulin_rcpt-bd_sf"/>
</dbReference>
<dbReference type="Pfam" id="PF01759">
    <property type="entry name" value="NTR"/>
    <property type="match status" value="1"/>
</dbReference>
<dbReference type="SMART" id="SM01419">
    <property type="entry name" value="Thiol-ester_cl"/>
    <property type="match status" value="1"/>
</dbReference>
<evidence type="ECO:0000313" key="8">
    <source>
        <dbReference type="Ensembl" id="ENSGMOP00000061602.1"/>
    </source>
</evidence>
<proteinExistence type="predicted"/>
<dbReference type="Pfam" id="PF00207">
    <property type="entry name" value="A2M"/>
    <property type="match status" value="1"/>
</dbReference>
<dbReference type="Gene3D" id="6.20.50.160">
    <property type="match status" value="1"/>
</dbReference>
<dbReference type="CDD" id="cd02896">
    <property type="entry name" value="complement_C3_C4_C5"/>
    <property type="match status" value="1"/>
</dbReference>
<dbReference type="InterPro" id="IPR041555">
    <property type="entry name" value="MG3"/>
</dbReference>
<dbReference type="SUPFAM" id="SSF48239">
    <property type="entry name" value="Terpenoid cyclases/Protein prenyltransferases"/>
    <property type="match status" value="1"/>
</dbReference>
<dbReference type="GO" id="GO:0005615">
    <property type="term" value="C:extracellular space"/>
    <property type="evidence" value="ECO:0007669"/>
    <property type="project" value="InterPro"/>
</dbReference>
<dbReference type="InterPro" id="IPR001134">
    <property type="entry name" value="Netrin_domain"/>
</dbReference>
<organism evidence="8 9">
    <name type="scientific">Gadus morhua</name>
    <name type="common">Atlantic cod</name>
    <dbReference type="NCBI Taxonomy" id="8049"/>
    <lineage>
        <taxon>Eukaryota</taxon>
        <taxon>Metazoa</taxon>
        <taxon>Chordata</taxon>
        <taxon>Craniata</taxon>
        <taxon>Vertebrata</taxon>
        <taxon>Euteleostomi</taxon>
        <taxon>Actinopterygii</taxon>
        <taxon>Neopterygii</taxon>
        <taxon>Teleostei</taxon>
        <taxon>Neoteleostei</taxon>
        <taxon>Acanthomorphata</taxon>
        <taxon>Zeiogadaria</taxon>
        <taxon>Gadariae</taxon>
        <taxon>Gadiformes</taxon>
        <taxon>Gadoidei</taxon>
        <taxon>Gadidae</taxon>
        <taxon>Gadus</taxon>
    </lineage>
</organism>
<dbReference type="PANTHER" id="PTHR11412:SF81">
    <property type="entry name" value="COMPLEMENT C3"/>
    <property type="match status" value="1"/>
</dbReference>
<dbReference type="InterPro" id="IPR002890">
    <property type="entry name" value="MG2"/>
</dbReference>
<dbReference type="PROSITE" id="PS50189">
    <property type="entry name" value="NTR"/>
    <property type="match status" value="1"/>
</dbReference>
<dbReference type="InterPro" id="IPR008993">
    <property type="entry name" value="TIMP-like_OB-fold"/>
</dbReference>
<dbReference type="Gene3D" id="1.50.10.20">
    <property type="match status" value="1"/>
</dbReference>
<dbReference type="SMART" id="SM00643">
    <property type="entry name" value="C345C"/>
    <property type="match status" value="1"/>
</dbReference>
<dbReference type="PROSITE" id="PS01178">
    <property type="entry name" value="ANAPHYLATOXIN_2"/>
    <property type="match status" value="1"/>
</dbReference>
<feature type="domain" description="NTR" evidence="7">
    <location>
        <begin position="1486"/>
        <end position="1633"/>
    </location>
</feature>
<evidence type="ECO:0000256" key="1">
    <source>
        <dbReference type="ARBA" id="ARBA00004613"/>
    </source>
</evidence>
<evidence type="ECO:0000256" key="5">
    <source>
        <dbReference type="SAM" id="SignalP"/>
    </source>
</evidence>
<dbReference type="Gene3D" id="2.60.40.10">
    <property type="entry name" value="Immunoglobulins"/>
    <property type="match status" value="2"/>
</dbReference>
<dbReference type="Gene3D" id="1.20.91.20">
    <property type="entry name" value="Anaphylotoxins (complement system)"/>
    <property type="match status" value="1"/>
</dbReference>
<dbReference type="Proteomes" id="UP000694546">
    <property type="component" value="Chromosome 3"/>
</dbReference>
<dbReference type="GO" id="GO:0004866">
    <property type="term" value="F:endopeptidase inhibitor activity"/>
    <property type="evidence" value="ECO:0007669"/>
    <property type="project" value="InterPro"/>
</dbReference>
<dbReference type="InterPro" id="IPR008930">
    <property type="entry name" value="Terpenoid_cyclase/PrenylTrfase"/>
</dbReference>
<evidence type="ECO:0000313" key="9">
    <source>
        <dbReference type="Proteomes" id="UP000694546"/>
    </source>
</evidence>
<dbReference type="Gene3D" id="2.40.50.120">
    <property type="match status" value="1"/>
</dbReference>
<dbReference type="SMART" id="SM01359">
    <property type="entry name" value="A2M_N_2"/>
    <property type="match status" value="1"/>
</dbReference>
<keyword evidence="4" id="KW-1015">Disulfide bond</keyword>